<evidence type="ECO:0000313" key="1">
    <source>
        <dbReference type="EnsemblPlants" id="HORVU.MOREX.r3.1HG0093250.1"/>
    </source>
</evidence>
<dbReference type="Proteomes" id="UP000011116">
    <property type="component" value="Chromosome 1H"/>
</dbReference>
<proteinExistence type="predicted"/>
<dbReference type="EnsemblPlants" id="HORVU.MOREX.r3.1HG0093250.1">
    <property type="protein sequence ID" value="HORVU.MOREX.r3.1HG0093250.1"/>
    <property type="gene ID" value="HORVU.MOREX.r3.1HG0093250"/>
</dbReference>
<keyword evidence="2" id="KW-1185">Reference proteome</keyword>
<accession>A0A287GS21</accession>
<name>A0A287GS21_HORVV</name>
<reference evidence="2" key="1">
    <citation type="journal article" date="2012" name="Nature">
        <title>A physical, genetic and functional sequence assembly of the barley genome.</title>
        <authorList>
            <consortium name="The International Barley Genome Sequencing Consortium"/>
            <person name="Mayer K.F."/>
            <person name="Waugh R."/>
            <person name="Brown J.W."/>
            <person name="Schulman A."/>
            <person name="Langridge P."/>
            <person name="Platzer M."/>
            <person name="Fincher G.B."/>
            <person name="Muehlbauer G.J."/>
            <person name="Sato K."/>
            <person name="Close T.J."/>
            <person name="Wise R.P."/>
            <person name="Stein N."/>
        </authorList>
    </citation>
    <scope>NUCLEOTIDE SEQUENCE [LARGE SCALE GENOMIC DNA]</scope>
    <source>
        <strain evidence="2">cv. Morex</strain>
    </source>
</reference>
<evidence type="ECO:0000313" key="2">
    <source>
        <dbReference type="Proteomes" id="UP000011116"/>
    </source>
</evidence>
<dbReference type="AlphaFoldDB" id="A0A287GS21"/>
<protein>
    <submittedName>
        <fullName evidence="1">Uncharacterized protein</fullName>
    </submittedName>
</protein>
<reference evidence="1" key="2">
    <citation type="submission" date="2020-10" db="EMBL/GenBank/DDBJ databases">
        <authorList>
            <person name="Scholz U."/>
            <person name="Mascher M."/>
            <person name="Fiebig A."/>
        </authorList>
    </citation>
    <scope>NUCLEOTIDE SEQUENCE [LARGE SCALE GENOMIC DNA]</scope>
    <source>
        <strain evidence="1">cv. Morex</strain>
    </source>
</reference>
<sequence>MAAAMRLAARRLMGGQRPQAVYKSVLSPLVEEEHRRLIPRLISGGRPAYFPERSMSPGGDGCKNFSGARYADAAARPPNGNTALKQPCEEPVPELDPERAWAYRQYCEIETKKHELFYLIAELDKRHPYRRYTGKNMELLFHLFGHVDPNPSDPLWCRADARERLNNRLLYGMSAAMATWLYFDWESWRSMFAFLLGIGH</sequence>
<organism evidence="1 2">
    <name type="scientific">Hordeum vulgare subsp. vulgare</name>
    <name type="common">Domesticated barley</name>
    <dbReference type="NCBI Taxonomy" id="112509"/>
    <lineage>
        <taxon>Eukaryota</taxon>
        <taxon>Viridiplantae</taxon>
        <taxon>Streptophyta</taxon>
        <taxon>Embryophyta</taxon>
        <taxon>Tracheophyta</taxon>
        <taxon>Spermatophyta</taxon>
        <taxon>Magnoliopsida</taxon>
        <taxon>Liliopsida</taxon>
        <taxon>Poales</taxon>
        <taxon>Poaceae</taxon>
        <taxon>BOP clade</taxon>
        <taxon>Pooideae</taxon>
        <taxon>Triticodae</taxon>
        <taxon>Triticeae</taxon>
        <taxon>Hordeinae</taxon>
        <taxon>Hordeum</taxon>
    </lineage>
</organism>
<dbReference type="ExpressionAtlas" id="A0A287GS21">
    <property type="expression patterns" value="baseline and differential"/>
</dbReference>
<reference evidence="1" key="3">
    <citation type="submission" date="2022-01" db="UniProtKB">
        <authorList>
            <consortium name="EnsemblPlants"/>
        </authorList>
    </citation>
    <scope>IDENTIFICATION</scope>
    <source>
        <strain evidence="1">subsp. vulgare</strain>
    </source>
</reference>
<dbReference type="Gramene" id="HORVU.MOREX.r3.1HG0093250.1">
    <property type="protein sequence ID" value="HORVU.MOREX.r3.1HG0093250.1"/>
    <property type="gene ID" value="HORVU.MOREX.r3.1HG0093250"/>
</dbReference>